<proteinExistence type="inferred from homology"/>
<evidence type="ECO:0000313" key="6">
    <source>
        <dbReference type="EMBL" id="OXM69780.1"/>
    </source>
</evidence>
<reference evidence="7" key="1">
    <citation type="submission" date="2017-07" db="EMBL/GenBank/DDBJ databases">
        <title>Comparative genome mining reveals phylogenetic distribution patterns of secondary metabolites in Amycolatopsis.</title>
        <authorList>
            <person name="Adamek M."/>
            <person name="Alanjary M."/>
            <person name="Sales-Ortells H."/>
            <person name="Goodfellow M."/>
            <person name="Bull A.T."/>
            <person name="Kalinowski J."/>
            <person name="Ziemert N."/>
        </authorList>
    </citation>
    <scope>NUCLEOTIDE SEQUENCE [LARGE SCALE GENOMIC DNA]</scope>
    <source>
        <strain evidence="7">H5</strain>
    </source>
</reference>
<evidence type="ECO:0000256" key="1">
    <source>
        <dbReference type="ARBA" id="ARBA00006962"/>
    </source>
</evidence>
<evidence type="ECO:0000259" key="5">
    <source>
        <dbReference type="Pfam" id="PF21036"/>
    </source>
</evidence>
<dbReference type="Pfam" id="PF06722">
    <property type="entry name" value="EryCIII-like_C"/>
    <property type="match status" value="1"/>
</dbReference>
<dbReference type="PANTHER" id="PTHR48050">
    <property type="entry name" value="STEROL 3-BETA-GLUCOSYLTRANSFERASE"/>
    <property type="match status" value="1"/>
</dbReference>
<dbReference type="Proteomes" id="UP000215199">
    <property type="component" value="Unassembled WGS sequence"/>
</dbReference>
<dbReference type="GO" id="GO:0008194">
    <property type="term" value="F:UDP-glycosyltransferase activity"/>
    <property type="evidence" value="ECO:0007669"/>
    <property type="project" value="InterPro"/>
</dbReference>
<dbReference type="Pfam" id="PF21036">
    <property type="entry name" value="EryCIII-like_N"/>
    <property type="match status" value="1"/>
</dbReference>
<dbReference type="OrthoDB" id="5488434at2"/>
<accession>A0A229TFI2</accession>
<evidence type="ECO:0000256" key="3">
    <source>
        <dbReference type="ARBA" id="ARBA00022679"/>
    </source>
</evidence>
<dbReference type="InterPro" id="IPR048284">
    <property type="entry name" value="EryCIII-like_N"/>
</dbReference>
<evidence type="ECO:0000313" key="7">
    <source>
        <dbReference type="Proteomes" id="UP000215199"/>
    </source>
</evidence>
<dbReference type="GO" id="GO:0016758">
    <property type="term" value="F:hexosyltransferase activity"/>
    <property type="evidence" value="ECO:0007669"/>
    <property type="project" value="UniProtKB-ARBA"/>
</dbReference>
<protein>
    <recommendedName>
        <fullName evidence="8">Protein IroB</fullName>
    </recommendedName>
</protein>
<dbReference type="InterPro" id="IPR050426">
    <property type="entry name" value="Glycosyltransferase_28"/>
</dbReference>
<name>A0A229TFI2_9PSEU</name>
<dbReference type="AlphaFoldDB" id="A0A229TFI2"/>
<keyword evidence="7" id="KW-1185">Reference proteome</keyword>
<dbReference type="PANTHER" id="PTHR48050:SF13">
    <property type="entry name" value="STEROL 3-BETA-GLUCOSYLTRANSFERASE UGT80A2"/>
    <property type="match status" value="1"/>
</dbReference>
<dbReference type="Gene3D" id="3.40.50.2000">
    <property type="entry name" value="Glycogen Phosphorylase B"/>
    <property type="match status" value="2"/>
</dbReference>
<dbReference type="SUPFAM" id="SSF53756">
    <property type="entry name" value="UDP-Glycosyltransferase/glycogen phosphorylase"/>
    <property type="match status" value="1"/>
</dbReference>
<keyword evidence="3" id="KW-0808">Transferase</keyword>
<evidence type="ECO:0000259" key="4">
    <source>
        <dbReference type="Pfam" id="PF06722"/>
    </source>
</evidence>
<organism evidence="6 7">
    <name type="scientific">Amycolatopsis vastitatis</name>
    <dbReference type="NCBI Taxonomy" id="1905142"/>
    <lineage>
        <taxon>Bacteria</taxon>
        <taxon>Bacillati</taxon>
        <taxon>Actinomycetota</taxon>
        <taxon>Actinomycetes</taxon>
        <taxon>Pseudonocardiales</taxon>
        <taxon>Pseudonocardiaceae</taxon>
        <taxon>Amycolatopsis</taxon>
    </lineage>
</organism>
<feature type="domain" description="Erythromycin biosynthesis protein CIII-like C-terminal" evidence="4">
    <location>
        <begin position="232"/>
        <end position="371"/>
    </location>
</feature>
<evidence type="ECO:0000256" key="2">
    <source>
        <dbReference type="ARBA" id="ARBA00022676"/>
    </source>
</evidence>
<feature type="domain" description="Erythromycin biosynthesis protein CIII-like N-terminal" evidence="5">
    <location>
        <begin position="22"/>
        <end position="216"/>
    </location>
</feature>
<dbReference type="EMBL" id="NMUL01000007">
    <property type="protein sequence ID" value="OXM69780.1"/>
    <property type="molecule type" value="Genomic_DNA"/>
</dbReference>
<evidence type="ECO:0008006" key="8">
    <source>
        <dbReference type="Google" id="ProtNLM"/>
    </source>
</evidence>
<sequence length="377" mass="38841">MRVLVTTWAWPSHCFPLVPVAWALVAAGHDVRVAVQPGGAGLLRRTGLVGCEVGREVDFPGLFRRMAAGLAVDGRREALAARAEVTASAMDGLVALAGHWRPDLVLFSPAAQAGPLLAAVLGVPAVRHLLGPDFGYRARGSGASAGEALSGVLDRYGLGEVDLLGTLTLDPCPAALRVPADYRRQAVRYVPFNGNVLEPSWVREPAPRPRICVTWGGTVPRLGEAAVGVPQVVDALRGIAAEVVVGDVTGDVAPGGAGVRVADSPPLQLVLPGCDLLVSQGGAGTVLTALHAGIPHLVVPQIADQGFNAELLTRSGAGRCLAPESCHPDALREAAGELLTHESYRSAAARHGAEMAAQPSPAEVVGVLEELTGSGSR</sequence>
<comment type="similarity">
    <text evidence="1">Belongs to the glycosyltransferase 28 family.</text>
</comment>
<dbReference type="CDD" id="cd03784">
    <property type="entry name" value="GT1_Gtf-like"/>
    <property type="match status" value="1"/>
</dbReference>
<keyword evidence="2" id="KW-0328">Glycosyltransferase</keyword>
<dbReference type="InterPro" id="IPR002213">
    <property type="entry name" value="UDP_glucos_trans"/>
</dbReference>
<dbReference type="GO" id="GO:0017000">
    <property type="term" value="P:antibiotic biosynthetic process"/>
    <property type="evidence" value="ECO:0007669"/>
    <property type="project" value="UniProtKB-ARBA"/>
</dbReference>
<comment type="caution">
    <text evidence="6">The sequence shown here is derived from an EMBL/GenBank/DDBJ whole genome shotgun (WGS) entry which is preliminary data.</text>
</comment>
<gene>
    <name evidence="6" type="ORF">CF165_09775</name>
</gene>
<dbReference type="RefSeq" id="WP_093947103.1">
    <property type="nucleotide sequence ID" value="NZ_NMUL01000007.1"/>
</dbReference>
<dbReference type="InterPro" id="IPR010610">
    <property type="entry name" value="EryCIII-like_C"/>
</dbReference>